<dbReference type="RefSeq" id="WP_190475138.1">
    <property type="nucleotide sequence ID" value="NZ_JACJSG010000026.1"/>
</dbReference>
<dbReference type="EMBL" id="JACJSG010000026">
    <property type="protein sequence ID" value="MBD2502663.1"/>
    <property type="molecule type" value="Genomic_DNA"/>
</dbReference>
<dbReference type="InterPro" id="IPR025711">
    <property type="entry name" value="PepSY"/>
</dbReference>
<dbReference type="Proteomes" id="UP000661112">
    <property type="component" value="Unassembled WGS sequence"/>
</dbReference>
<name>A0ABR8D8A9_9NOST</name>
<evidence type="ECO:0000313" key="3">
    <source>
        <dbReference type="EMBL" id="MBD2502663.1"/>
    </source>
</evidence>
<reference evidence="3 4" key="1">
    <citation type="journal article" date="2020" name="ISME J.">
        <title>Comparative genomics reveals insights into cyanobacterial evolution and habitat adaptation.</title>
        <authorList>
            <person name="Chen M.Y."/>
            <person name="Teng W.K."/>
            <person name="Zhao L."/>
            <person name="Hu C.X."/>
            <person name="Zhou Y.K."/>
            <person name="Han B.P."/>
            <person name="Song L.R."/>
            <person name="Shu W.S."/>
        </authorList>
    </citation>
    <scope>NUCLEOTIDE SEQUENCE [LARGE SCALE GENOMIC DNA]</scope>
    <source>
        <strain evidence="3 4">FACHB-119</strain>
    </source>
</reference>
<evidence type="ECO:0000256" key="1">
    <source>
        <dbReference type="SAM" id="SignalP"/>
    </source>
</evidence>
<evidence type="ECO:0000259" key="2">
    <source>
        <dbReference type="Pfam" id="PF13670"/>
    </source>
</evidence>
<feature type="domain" description="PepSY" evidence="2">
    <location>
        <begin position="18"/>
        <end position="91"/>
    </location>
</feature>
<comment type="caution">
    <text evidence="3">The sequence shown here is derived from an EMBL/GenBank/DDBJ whole genome shotgun (WGS) entry which is preliminary data.</text>
</comment>
<accession>A0ABR8D8A9</accession>
<organism evidence="3 4">
    <name type="scientific">Anabaena azotica FACHB-119</name>
    <dbReference type="NCBI Taxonomy" id="947527"/>
    <lineage>
        <taxon>Bacteria</taxon>
        <taxon>Bacillati</taxon>
        <taxon>Cyanobacteriota</taxon>
        <taxon>Cyanophyceae</taxon>
        <taxon>Nostocales</taxon>
        <taxon>Nostocaceae</taxon>
        <taxon>Anabaena</taxon>
        <taxon>Anabaena azotica</taxon>
    </lineage>
</organism>
<evidence type="ECO:0000313" key="4">
    <source>
        <dbReference type="Proteomes" id="UP000661112"/>
    </source>
</evidence>
<keyword evidence="4" id="KW-1185">Reference proteome</keyword>
<dbReference type="Pfam" id="PF13670">
    <property type="entry name" value="PepSY_2"/>
    <property type="match status" value="1"/>
</dbReference>
<feature type="signal peptide" evidence="1">
    <location>
        <begin position="1"/>
        <end position="28"/>
    </location>
</feature>
<gene>
    <name evidence="3" type="ORF">H6G83_18975</name>
</gene>
<sequence length="97" mass="10879">MKKLIYLGVQCLSGGFVLSLCLGGIALADNDRDATPNEQNKIAEVLKKEGCSSFDDVDFIFKTNLYKVDDAICNDGKKYEIYLDRNYKIVSKKEDSD</sequence>
<feature type="chain" id="PRO_5045325808" evidence="1">
    <location>
        <begin position="29"/>
        <end position="97"/>
    </location>
</feature>
<protein>
    <submittedName>
        <fullName evidence="3">PepSY domain-containing protein</fullName>
    </submittedName>
</protein>
<proteinExistence type="predicted"/>
<keyword evidence="1" id="KW-0732">Signal</keyword>